<protein>
    <recommendedName>
        <fullName evidence="8">Transport permease protein</fullName>
    </recommendedName>
</protein>
<dbReference type="Pfam" id="PF12698">
    <property type="entry name" value="ABC2_membrane_3"/>
    <property type="match status" value="1"/>
</dbReference>
<feature type="domain" description="ABC transmembrane type-2" evidence="9">
    <location>
        <begin position="125"/>
        <end position="364"/>
    </location>
</feature>
<dbReference type="PANTHER" id="PTHR30294:SF29">
    <property type="entry name" value="MULTIDRUG ABC TRANSPORTER PERMEASE YBHS-RELATED"/>
    <property type="match status" value="1"/>
</dbReference>
<evidence type="ECO:0000259" key="9">
    <source>
        <dbReference type="PROSITE" id="PS51012"/>
    </source>
</evidence>
<gene>
    <name evidence="10" type="ORF">L3V18_11340</name>
</gene>
<name>A0ABS9HU12_9GAMM</name>
<dbReference type="InterPro" id="IPR047817">
    <property type="entry name" value="ABC2_TM_bact-type"/>
</dbReference>
<keyword evidence="5 8" id="KW-0812">Transmembrane</keyword>
<dbReference type="InterPro" id="IPR013525">
    <property type="entry name" value="ABC2_TM"/>
</dbReference>
<dbReference type="RefSeq" id="WP_237054940.1">
    <property type="nucleotide sequence ID" value="NZ_JAKJPO010000007.1"/>
</dbReference>
<feature type="transmembrane region" description="Helical" evidence="8">
    <location>
        <begin position="173"/>
        <end position="195"/>
    </location>
</feature>
<evidence type="ECO:0000256" key="6">
    <source>
        <dbReference type="ARBA" id="ARBA00022989"/>
    </source>
</evidence>
<reference evidence="10" key="1">
    <citation type="submission" date="2022-01" db="EMBL/GenBank/DDBJ databases">
        <title>Lysobacter chinensis sp. nov., a bacterium isolated from cow dung compost.</title>
        <authorList>
            <person name="Liu Y."/>
        </authorList>
    </citation>
    <scope>NUCLEOTIDE SEQUENCE</scope>
    <source>
        <strain evidence="10">TLK-CK17</strain>
    </source>
</reference>
<feature type="transmembrane region" description="Helical" evidence="8">
    <location>
        <begin position="221"/>
        <end position="242"/>
    </location>
</feature>
<comment type="similarity">
    <text evidence="2 8">Belongs to the ABC-2 integral membrane protein family.</text>
</comment>
<keyword evidence="7 8" id="KW-0472">Membrane</keyword>
<dbReference type="Proteomes" id="UP001430796">
    <property type="component" value="Unassembled WGS sequence"/>
</dbReference>
<keyword evidence="11" id="KW-1185">Reference proteome</keyword>
<evidence type="ECO:0000256" key="7">
    <source>
        <dbReference type="ARBA" id="ARBA00023136"/>
    </source>
</evidence>
<feature type="transmembrane region" description="Helical" evidence="8">
    <location>
        <begin position="339"/>
        <end position="359"/>
    </location>
</feature>
<evidence type="ECO:0000256" key="5">
    <source>
        <dbReference type="ARBA" id="ARBA00022692"/>
    </source>
</evidence>
<evidence type="ECO:0000256" key="1">
    <source>
        <dbReference type="ARBA" id="ARBA00004651"/>
    </source>
</evidence>
<evidence type="ECO:0000256" key="2">
    <source>
        <dbReference type="ARBA" id="ARBA00007783"/>
    </source>
</evidence>
<evidence type="ECO:0000256" key="4">
    <source>
        <dbReference type="ARBA" id="ARBA00022475"/>
    </source>
</evidence>
<comment type="caution">
    <text evidence="10">The sequence shown here is derived from an EMBL/GenBank/DDBJ whole genome shotgun (WGS) entry which is preliminary data.</text>
</comment>
<dbReference type="InterPro" id="IPR000412">
    <property type="entry name" value="ABC_2_transport"/>
</dbReference>
<keyword evidence="6 8" id="KW-1133">Transmembrane helix</keyword>
<sequence>MNWRRLLAIVVKEMRQLRRDRITLAMIVGIPVMQLVLFGYAINLNLRGLDAAIADQAGTSGSRAVVMDMLATGVIRPVAEADSPQELVAMLRRGEISVGVAIPPDFERRRIDGREAVQVMVDGSDTVVQSAAIQLARMPIVDTGDGATVRGDAADPIGVVAFYNPERRSAVNIVPGLIGVILTMTMVLFTGVAIVRERERGNMELLIATPISRSELMVGKVLPYAVIGLVQTTVVLLLGLWLFKVPVLGSVLHVYLAAVLLILANLTLGLLISTKARSQFQAMQMTFFVFLPSILLSGFMFPFAGMPQVVQWIAEVLPLTHFLRLIRGVMLRGASLWELWPDVLALVAFTTVMMTLAILRFRKRLD</sequence>
<dbReference type="InterPro" id="IPR051449">
    <property type="entry name" value="ABC-2_transporter_component"/>
</dbReference>
<feature type="transmembrane region" description="Helical" evidence="8">
    <location>
        <begin position="254"/>
        <end position="273"/>
    </location>
</feature>
<accession>A0ABS9HU12</accession>
<feature type="transmembrane region" description="Helical" evidence="8">
    <location>
        <begin position="21"/>
        <end position="42"/>
    </location>
</feature>
<keyword evidence="4 8" id="KW-1003">Cell membrane</keyword>
<keyword evidence="3 8" id="KW-0813">Transport</keyword>
<evidence type="ECO:0000313" key="10">
    <source>
        <dbReference type="EMBL" id="MCF7222376.1"/>
    </source>
</evidence>
<dbReference type="PRINTS" id="PR00164">
    <property type="entry name" value="ABC2TRNSPORT"/>
</dbReference>
<feature type="transmembrane region" description="Helical" evidence="8">
    <location>
        <begin position="285"/>
        <end position="304"/>
    </location>
</feature>
<organism evidence="10 11">
    <name type="scientific">Marilutibacter chinensis</name>
    <dbReference type="NCBI Taxonomy" id="2912247"/>
    <lineage>
        <taxon>Bacteria</taxon>
        <taxon>Pseudomonadati</taxon>
        <taxon>Pseudomonadota</taxon>
        <taxon>Gammaproteobacteria</taxon>
        <taxon>Lysobacterales</taxon>
        <taxon>Lysobacteraceae</taxon>
        <taxon>Marilutibacter</taxon>
    </lineage>
</organism>
<reference evidence="10" key="2">
    <citation type="submission" date="2022-01" db="EMBL/GenBank/DDBJ databases">
        <authorList>
            <person name="Zhou L.Y."/>
        </authorList>
    </citation>
    <scope>NUCLEOTIDE SEQUENCE</scope>
    <source>
        <strain evidence="10">TLK-CK17</strain>
    </source>
</reference>
<dbReference type="PANTHER" id="PTHR30294">
    <property type="entry name" value="MEMBRANE COMPONENT OF ABC TRANSPORTER YHHJ-RELATED"/>
    <property type="match status" value="1"/>
</dbReference>
<evidence type="ECO:0000256" key="8">
    <source>
        <dbReference type="RuleBase" id="RU361157"/>
    </source>
</evidence>
<dbReference type="EMBL" id="JAKJPO010000007">
    <property type="protein sequence ID" value="MCF7222376.1"/>
    <property type="molecule type" value="Genomic_DNA"/>
</dbReference>
<proteinExistence type="inferred from homology"/>
<dbReference type="PROSITE" id="PS51012">
    <property type="entry name" value="ABC_TM2"/>
    <property type="match status" value="1"/>
</dbReference>
<comment type="subcellular location">
    <subcellularLocation>
        <location evidence="8">Cell inner membrane</location>
        <topology evidence="8">Multi-pass membrane protein</topology>
    </subcellularLocation>
    <subcellularLocation>
        <location evidence="1">Cell membrane</location>
        <topology evidence="1">Multi-pass membrane protein</topology>
    </subcellularLocation>
</comment>
<evidence type="ECO:0000313" key="11">
    <source>
        <dbReference type="Proteomes" id="UP001430796"/>
    </source>
</evidence>
<evidence type="ECO:0000256" key="3">
    <source>
        <dbReference type="ARBA" id="ARBA00022448"/>
    </source>
</evidence>